<keyword evidence="1" id="KW-0732">Signal</keyword>
<gene>
    <name evidence="2" type="ORF">HYN59_03470</name>
</gene>
<feature type="chain" id="PRO_5015782171" evidence="1">
    <location>
        <begin position="21"/>
        <end position="194"/>
    </location>
</feature>
<sequence length="194" mass="21381">MKLNLKAIILLLLISTAASAQTIFVNHADPATGSRVVQTNNQIGPQLDMDDSISKHGALFFAAGYQSATTAGKLVATYYIDLNIIHNDNRLGCLRQLESRIILTLEDGTKMECIQISDSDCDKAAFHAVFALMPKGGTTETMKQNFEKLINTGITEIKVITTEKELDYKIKKDFVPYLKKHFALIDKTVNGSAK</sequence>
<dbReference type="OrthoDB" id="1360771at2"/>
<dbReference type="Proteomes" id="UP000244929">
    <property type="component" value="Chromosome"/>
</dbReference>
<dbReference type="EMBL" id="CP029186">
    <property type="protein sequence ID" value="AWH84228.1"/>
    <property type="molecule type" value="Genomic_DNA"/>
</dbReference>
<protein>
    <submittedName>
        <fullName evidence="2">Uncharacterized protein</fullName>
    </submittedName>
</protein>
<keyword evidence="3" id="KW-1185">Reference proteome</keyword>
<organism evidence="2 3">
    <name type="scientific">Flavobacterium album</name>
    <dbReference type="NCBI Taxonomy" id="2175091"/>
    <lineage>
        <taxon>Bacteria</taxon>
        <taxon>Pseudomonadati</taxon>
        <taxon>Bacteroidota</taxon>
        <taxon>Flavobacteriia</taxon>
        <taxon>Flavobacteriales</taxon>
        <taxon>Flavobacteriaceae</taxon>
        <taxon>Flavobacterium</taxon>
    </lineage>
</organism>
<dbReference type="AlphaFoldDB" id="A0A2S1QUY0"/>
<evidence type="ECO:0000313" key="2">
    <source>
        <dbReference type="EMBL" id="AWH84228.1"/>
    </source>
</evidence>
<reference evidence="2 3" key="1">
    <citation type="submission" date="2018-04" db="EMBL/GenBank/DDBJ databases">
        <title>Genome sequencing of Flavobacterium sp. HYN0059.</title>
        <authorList>
            <person name="Yi H."/>
            <person name="Baek C."/>
        </authorList>
    </citation>
    <scope>NUCLEOTIDE SEQUENCE [LARGE SCALE GENOMIC DNA]</scope>
    <source>
        <strain evidence="2 3">HYN0059</strain>
    </source>
</reference>
<evidence type="ECO:0000313" key="3">
    <source>
        <dbReference type="Proteomes" id="UP000244929"/>
    </source>
</evidence>
<name>A0A2S1QUY0_9FLAO</name>
<dbReference type="KEGG" id="falb:HYN59_03470"/>
<accession>A0A2S1QUY0</accession>
<feature type="signal peptide" evidence="1">
    <location>
        <begin position="1"/>
        <end position="20"/>
    </location>
</feature>
<evidence type="ECO:0000256" key="1">
    <source>
        <dbReference type="SAM" id="SignalP"/>
    </source>
</evidence>
<proteinExistence type="predicted"/>
<dbReference type="RefSeq" id="WP_108776937.1">
    <property type="nucleotide sequence ID" value="NZ_CP029186.1"/>
</dbReference>